<evidence type="ECO:0000313" key="2">
    <source>
        <dbReference type="EMBL" id="ELY97624.1"/>
    </source>
</evidence>
<keyword evidence="2" id="KW-0808">Transferase</keyword>
<dbReference type="EMBL" id="AOIP01000065">
    <property type="protein sequence ID" value="ELY97624.1"/>
    <property type="molecule type" value="Genomic_DNA"/>
</dbReference>
<dbReference type="GO" id="GO:0016757">
    <property type="term" value="F:glycosyltransferase activity"/>
    <property type="evidence" value="ECO:0007669"/>
    <property type="project" value="InterPro"/>
</dbReference>
<evidence type="ECO:0000313" key="3">
    <source>
        <dbReference type="Proteomes" id="UP000011591"/>
    </source>
</evidence>
<dbReference type="PANTHER" id="PTHR12526">
    <property type="entry name" value="GLYCOSYLTRANSFERASE"/>
    <property type="match status" value="1"/>
</dbReference>
<dbReference type="AlphaFoldDB" id="M0AGF4"/>
<dbReference type="Gene3D" id="3.40.50.2000">
    <property type="entry name" value="Glycogen Phosphorylase B"/>
    <property type="match status" value="2"/>
</dbReference>
<dbReference type="Proteomes" id="UP000011591">
    <property type="component" value="Unassembled WGS sequence"/>
</dbReference>
<dbReference type="RefSeq" id="WP_006667727.1">
    <property type="nucleotide sequence ID" value="NZ_AOIP01000065.1"/>
</dbReference>
<proteinExistence type="predicted"/>
<sequence>MVRDSQMPPRSIALVLFAAELDRTHAAYEDVQNFIDIYDREVDRIAIVGPESIDTERDEWNVEPVPVARPDSSATGSRILSYVRYQFRIAIALWHRRRTTDTVFFHVGGSMLLLPLLASKLAGLQTLVFILGSVEDGFDAQHQQSVLTRSIGRIIELVEGLTCTLATDVILLSKHMDVPRLPIPPSPTTQAANLNYVDCTAFAKRTPAEERSTDVVFVGRFAAVKGVDRIVRALPELVESNPDVRITLIGSGPLFPEVEAAVERRGLADNVTLTGWVDHEELPAYLDDAKVLLLPSESEGVPKALLEAMACGTVPVVTPVGGVPDIVTDGKNGVLLDEANATVIDRTVSQVLQREDLDVLSDTARETIRREHAYPIVREQYHRILSETA</sequence>
<accession>M0AGF4</accession>
<dbReference type="PATRIC" id="fig|1227491.4.peg.4384"/>
<feature type="domain" description="Glycosyl transferase family 1" evidence="1">
    <location>
        <begin position="204"/>
        <end position="357"/>
    </location>
</feature>
<comment type="caution">
    <text evidence="2">The sequence shown here is derived from an EMBL/GenBank/DDBJ whole genome shotgun (WGS) entry which is preliminary data.</text>
</comment>
<gene>
    <name evidence="2" type="ORF">C480_21794</name>
</gene>
<name>M0AGF4_9EURY</name>
<reference evidence="2 3" key="1">
    <citation type="journal article" date="2014" name="PLoS Genet.">
        <title>Phylogenetically driven sequencing of extremely halophilic archaea reveals strategies for static and dynamic osmo-response.</title>
        <authorList>
            <person name="Becker E.A."/>
            <person name="Seitzer P.M."/>
            <person name="Tritt A."/>
            <person name="Larsen D."/>
            <person name="Krusor M."/>
            <person name="Yao A.I."/>
            <person name="Wu D."/>
            <person name="Madern D."/>
            <person name="Eisen J.A."/>
            <person name="Darling A.E."/>
            <person name="Facciotti M.T."/>
        </authorList>
    </citation>
    <scope>NUCLEOTIDE SEQUENCE [LARGE SCALE GENOMIC DNA]</scope>
    <source>
        <strain evidence="2 3">DSM 13077</strain>
    </source>
</reference>
<dbReference type="Pfam" id="PF00534">
    <property type="entry name" value="Glycos_transf_1"/>
    <property type="match status" value="1"/>
</dbReference>
<protein>
    <submittedName>
        <fullName evidence="2">Glycosyl transferase, group 1</fullName>
    </submittedName>
</protein>
<keyword evidence="3" id="KW-1185">Reference proteome</keyword>
<dbReference type="InterPro" id="IPR001296">
    <property type="entry name" value="Glyco_trans_1"/>
</dbReference>
<evidence type="ECO:0000259" key="1">
    <source>
        <dbReference type="Pfam" id="PF00534"/>
    </source>
</evidence>
<organism evidence="2 3">
    <name type="scientific">Natrialba aegyptia DSM 13077</name>
    <dbReference type="NCBI Taxonomy" id="1227491"/>
    <lineage>
        <taxon>Archaea</taxon>
        <taxon>Methanobacteriati</taxon>
        <taxon>Methanobacteriota</taxon>
        <taxon>Stenosarchaea group</taxon>
        <taxon>Halobacteria</taxon>
        <taxon>Halobacteriales</taxon>
        <taxon>Natrialbaceae</taxon>
        <taxon>Natrialba</taxon>
    </lineage>
</organism>
<dbReference type="SUPFAM" id="SSF53756">
    <property type="entry name" value="UDP-Glycosyltransferase/glycogen phosphorylase"/>
    <property type="match status" value="1"/>
</dbReference>